<organism evidence="1 2">
    <name type="scientific">Desulfitobacterium hafniense</name>
    <name type="common">Desulfitobacterium frappieri</name>
    <dbReference type="NCBI Taxonomy" id="49338"/>
    <lineage>
        <taxon>Bacteria</taxon>
        <taxon>Bacillati</taxon>
        <taxon>Bacillota</taxon>
        <taxon>Clostridia</taxon>
        <taxon>Eubacteriales</taxon>
        <taxon>Desulfitobacteriaceae</taxon>
        <taxon>Desulfitobacterium</taxon>
    </lineage>
</organism>
<gene>
    <name evidence="1" type="ORF">AT727_12925</name>
</gene>
<dbReference type="RefSeq" id="WP_041272604.1">
    <property type="nucleotide sequence ID" value="NZ_LOCK01000083.1"/>
</dbReference>
<evidence type="ECO:0000313" key="2">
    <source>
        <dbReference type="Proteomes" id="UP000054623"/>
    </source>
</evidence>
<dbReference type="AlphaFoldDB" id="A0A0W1JD28"/>
<dbReference type="EMBL" id="LOCK01000083">
    <property type="protein sequence ID" value="KTE89298.1"/>
    <property type="molecule type" value="Genomic_DNA"/>
</dbReference>
<accession>A0A0W1JD28</accession>
<reference evidence="1 2" key="1">
    <citation type="submission" date="2015-12" db="EMBL/GenBank/DDBJ databases">
        <title>Draft Genome Sequence of Desulfitobacterium hafniense Strain DH, a Sulfate-reducing Bacterium Isolated from Paddy Soils.</title>
        <authorList>
            <person name="Bao P."/>
            <person name="Zhang X."/>
            <person name="Li G."/>
        </authorList>
    </citation>
    <scope>NUCLEOTIDE SEQUENCE [LARGE SCALE GENOMIC DNA]</scope>
    <source>
        <strain evidence="1 2">DH</strain>
    </source>
</reference>
<comment type="caution">
    <text evidence="1">The sequence shown here is derived from an EMBL/GenBank/DDBJ whole genome shotgun (WGS) entry which is preliminary data.</text>
</comment>
<name>A0A0W1JD28_DESHA</name>
<proteinExistence type="predicted"/>
<evidence type="ECO:0000313" key="1">
    <source>
        <dbReference type="EMBL" id="KTE89298.1"/>
    </source>
</evidence>
<dbReference type="Proteomes" id="UP000054623">
    <property type="component" value="Unassembled WGS sequence"/>
</dbReference>
<sequence>MTMHPNIGGWKNAKEGYGNINGVWRKVKEGYGNINGVWRRFFNSRRMLYTTGVQNVPWTKTPQVTWGDSYATFVAKGSSDDGREYAIIETFDIDITGFTKICVDCEWSVSREVTPGSANYSGQIYLSKPFAQLYLSINVSSARTVYTLDISAMSGINSGLCVSFSAADRNYNITATIHNIWLE</sequence>
<protein>
    <submittedName>
        <fullName evidence="1">Uncharacterized protein</fullName>
    </submittedName>
</protein>